<comment type="caution">
    <text evidence="1">The sequence shown here is derived from an EMBL/GenBank/DDBJ whole genome shotgun (WGS) entry which is preliminary data.</text>
</comment>
<evidence type="ECO:0000313" key="2">
    <source>
        <dbReference type="Proteomes" id="UP000712600"/>
    </source>
</evidence>
<protein>
    <submittedName>
        <fullName evidence="1">Uncharacterized protein</fullName>
    </submittedName>
</protein>
<name>A0A8S9PPA3_BRACR</name>
<evidence type="ECO:0000313" key="1">
    <source>
        <dbReference type="EMBL" id="KAF3522629.1"/>
    </source>
</evidence>
<dbReference type="EMBL" id="QGKX02001347">
    <property type="protein sequence ID" value="KAF3522629.1"/>
    <property type="molecule type" value="Genomic_DNA"/>
</dbReference>
<gene>
    <name evidence="1" type="ORF">F2Q69_00047594</name>
</gene>
<dbReference type="Proteomes" id="UP000712600">
    <property type="component" value="Unassembled WGS sequence"/>
</dbReference>
<sequence length="92" mass="10149">MLVRRLTSVFKRPSASRHMSEPYTSLKWLSDLGGAGKGVVTQVPDFTAFHVWISRGYEGPRCARGCTGALGSFESILRIGGLWRPDPARMPL</sequence>
<organism evidence="1 2">
    <name type="scientific">Brassica cretica</name>
    <name type="common">Mustard</name>
    <dbReference type="NCBI Taxonomy" id="69181"/>
    <lineage>
        <taxon>Eukaryota</taxon>
        <taxon>Viridiplantae</taxon>
        <taxon>Streptophyta</taxon>
        <taxon>Embryophyta</taxon>
        <taxon>Tracheophyta</taxon>
        <taxon>Spermatophyta</taxon>
        <taxon>Magnoliopsida</taxon>
        <taxon>eudicotyledons</taxon>
        <taxon>Gunneridae</taxon>
        <taxon>Pentapetalae</taxon>
        <taxon>rosids</taxon>
        <taxon>malvids</taxon>
        <taxon>Brassicales</taxon>
        <taxon>Brassicaceae</taxon>
        <taxon>Brassiceae</taxon>
        <taxon>Brassica</taxon>
    </lineage>
</organism>
<dbReference type="AlphaFoldDB" id="A0A8S9PPA3"/>
<accession>A0A8S9PPA3</accession>
<proteinExistence type="predicted"/>
<reference evidence="1" key="1">
    <citation type="submission" date="2019-12" db="EMBL/GenBank/DDBJ databases">
        <title>Genome sequencing and annotation of Brassica cretica.</title>
        <authorList>
            <person name="Studholme D.J."/>
            <person name="Sarris P."/>
        </authorList>
    </citation>
    <scope>NUCLEOTIDE SEQUENCE</scope>
    <source>
        <strain evidence="1">PFS-109/04</strain>
        <tissue evidence="1">Leaf</tissue>
    </source>
</reference>